<dbReference type="RefSeq" id="WP_310834365.1">
    <property type="nucleotide sequence ID" value="NZ_JAALHA020000027.1"/>
</dbReference>
<gene>
    <name evidence="1" type="ORF">G7B40_035330</name>
</gene>
<reference evidence="2" key="1">
    <citation type="journal article" date="2021" name="Science">
        <title>Hunting the eagle killer: A cyanobacterial neurotoxin causes vacuolar myelinopathy.</title>
        <authorList>
            <person name="Breinlinger S."/>
            <person name="Phillips T.J."/>
            <person name="Haram B.N."/>
            <person name="Mares J."/>
            <person name="Martinez Yerena J.A."/>
            <person name="Hrouzek P."/>
            <person name="Sobotka R."/>
            <person name="Henderson W.M."/>
            <person name="Schmieder P."/>
            <person name="Williams S.M."/>
            <person name="Lauderdale J.D."/>
            <person name="Wilde H.D."/>
            <person name="Gerrin W."/>
            <person name="Kust A."/>
            <person name="Washington J.W."/>
            <person name="Wagner C."/>
            <person name="Geier B."/>
            <person name="Liebeke M."/>
            <person name="Enke H."/>
            <person name="Niedermeyer T.H.J."/>
            <person name="Wilde S.B."/>
        </authorList>
    </citation>
    <scope>NUCLEOTIDE SEQUENCE [LARGE SCALE GENOMIC DNA]</scope>
    <source>
        <strain evidence="2">Thurmond2011</strain>
    </source>
</reference>
<dbReference type="EMBL" id="JAALHA020000027">
    <property type="protein sequence ID" value="MDR9899793.1"/>
    <property type="molecule type" value="Genomic_DNA"/>
</dbReference>
<keyword evidence="2" id="KW-1185">Reference proteome</keyword>
<sequence>NDEPVALIPKLAGGTFQAKDEKGHLLVDIIHDNQFHPKAVKLCDGETHKDITLVYTVTSRHGCINSVQQKVTIYALPDAGFQVGSHLQGLN</sequence>
<accession>A0AAP5MDM0</accession>
<comment type="caution">
    <text evidence="1">The sequence shown here is derived from an EMBL/GenBank/DDBJ whole genome shotgun (WGS) entry which is preliminary data.</text>
</comment>
<proteinExistence type="predicted"/>
<dbReference type="AlphaFoldDB" id="A0AAP5MDM0"/>
<feature type="non-terminal residue" evidence="1">
    <location>
        <position position="1"/>
    </location>
</feature>
<name>A0AAP5MDM0_9CYAN</name>
<evidence type="ECO:0000313" key="2">
    <source>
        <dbReference type="Proteomes" id="UP000667802"/>
    </source>
</evidence>
<protein>
    <submittedName>
        <fullName evidence="1">Uncharacterized protein</fullName>
    </submittedName>
</protein>
<dbReference type="Proteomes" id="UP000667802">
    <property type="component" value="Unassembled WGS sequence"/>
</dbReference>
<evidence type="ECO:0000313" key="1">
    <source>
        <dbReference type="EMBL" id="MDR9899793.1"/>
    </source>
</evidence>
<organism evidence="1 2">
    <name type="scientific">Aetokthonos hydrillicola Thurmond2011</name>
    <dbReference type="NCBI Taxonomy" id="2712845"/>
    <lineage>
        <taxon>Bacteria</taxon>
        <taxon>Bacillati</taxon>
        <taxon>Cyanobacteriota</taxon>
        <taxon>Cyanophyceae</taxon>
        <taxon>Nostocales</taxon>
        <taxon>Hapalosiphonaceae</taxon>
        <taxon>Aetokthonos</taxon>
    </lineage>
</organism>